<evidence type="ECO:0000256" key="1">
    <source>
        <dbReference type="SAM" id="MobiDB-lite"/>
    </source>
</evidence>
<sequence length="294" mass="33924">MSEDYEEYEDVKRRREMWIGESGNAEGGHNMVTENNSLRSRARETEKQDSRTKEQEDEMKAQAEVEEKGDNDNVISLDELYLFKKFKEFLTKGKQIEQNIKWDEIPKEKFIKAMYILADGGNVKKHEVEKQKEGKGDEAQGGHTSKGIEEHDQGNKGEGHNEDYGEKRTSQDRDLHLHTNMELEKQAEEGREKLRKQGETVMQGEVIICNNQTGQAGLEETKQEYFVELPEDSEEDMDEDIGKQKLEENQKRGMELAIRWNQMMKELVAEGFPARKSNPDYQEGWGGGPNHAPP</sequence>
<dbReference type="EMBL" id="JASCZI010151970">
    <property type="protein sequence ID" value="MED6175033.1"/>
    <property type="molecule type" value="Genomic_DNA"/>
</dbReference>
<gene>
    <name evidence="2" type="ORF">PIB30_074725</name>
</gene>
<evidence type="ECO:0000313" key="3">
    <source>
        <dbReference type="Proteomes" id="UP001341840"/>
    </source>
</evidence>
<reference evidence="2 3" key="1">
    <citation type="journal article" date="2023" name="Plants (Basel)">
        <title>Bridging the Gap: Combining Genomics and Transcriptomics Approaches to Understand Stylosanthes scabra, an Orphan Legume from the Brazilian Caatinga.</title>
        <authorList>
            <person name="Ferreira-Neto J.R.C."/>
            <person name="da Silva M.D."/>
            <person name="Binneck E."/>
            <person name="de Melo N.F."/>
            <person name="da Silva R.H."/>
            <person name="de Melo A.L.T.M."/>
            <person name="Pandolfi V."/>
            <person name="Bustamante F.O."/>
            <person name="Brasileiro-Vidal A.C."/>
            <person name="Benko-Iseppon A.M."/>
        </authorList>
    </citation>
    <scope>NUCLEOTIDE SEQUENCE [LARGE SCALE GENOMIC DNA]</scope>
    <source>
        <tissue evidence="2">Leaves</tissue>
    </source>
</reference>
<evidence type="ECO:0000313" key="2">
    <source>
        <dbReference type="EMBL" id="MED6175033.1"/>
    </source>
</evidence>
<feature type="region of interest" description="Disordered" evidence="1">
    <location>
        <begin position="274"/>
        <end position="294"/>
    </location>
</feature>
<feature type="region of interest" description="Disordered" evidence="1">
    <location>
        <begin position="123"/>
        <end position="198"/>
    </location>
</feature>
<feature type="compositionally biased region" description="Gly residues" evidence="1">
    <location>
        <begin position="284"/>
        <end position="294"/>
    </location>
</feature>
<comment type="caution">
    <text evidence="2">The sequence shown here is derived from an EMBL/GenBank/DDBJ whole genome shotgun (WGS) entry which is preliminary data.</text>
</comment>
<proteinExistence type="predicted"/>
<organism evidence="2 3">
    <name type="scientific">Stylosanthes scabra</name>
    <dbReference type="NCBI Taxonomy" id="79078"/>
    <lineage>
        <taxon>Eukaryota</taxon>
        <taxon>Viridiplantae</taxon>
        <taxon>Streptophyta</taxon>
        <taxon>Embryophyta</taxon>
        <taxon>Tracheophyta</taxon>
        <taxon>Spermatophyta</taxon>
        <taxon>Magnoliopsida</taxon>
        <taxon>eudicotyledons</taxon>
        <taxon>Gunneridae</taxon>
        <taxon>Pentapetalae</taxon>
        <taxon>rosids</taxon>
        <taxon>fabids</taxon>
        <taxon>Fabales</taxon>
        <taxon>Fabaceae</taxon>
        <taxon>Papilionoideae</taxon>
        <taxon>50 kb inversion clade</taxon>
        <taxon>dalbergioids sensu lato</taxon>
        <taxon>Dalbergieae</taxon>
        <taxon>Pterocarpus clade</taxon>
        <taxon>Stylosanthes</taxon>
    </lineage>
</organism>
<keyword evidence="3" id="KW-1185">Reference proteome</keyword>
<accession>A0ABU6VQU7</accession>
<feature type="region of interest" description="Disordered" evidence="1">
    <location>
        <begin position="19"/>
        <end position="68"/>
    </location>
</feature>
<protein>
    <submittedName>
        <fullName evidence="2">Uncharacterized protein</fullName>
    </submittedName>
</protein>
<dbReference type="Proteomes" id="UP001341840">
    <property type="component" value="Unassembled WGS sequence"/>
</dbReference>
<feature type="compositionally biased region" description="Basic and acidic residues" evidence="1">
    <location>
        <begin position="41"/>
        <end position="68"/>
    </location>
</feature>
<name>A0ABU6VQU7_9FABA</name>